<proteinExistence type="predicted"/>
<gene>
    <name evidence="2" type="ORF">GsuE55_05090</name>
</gene>
<evidence type="ECO:0000313" key="3">
    <source>
        <dbReference type="Proteomes" id="UP000501421"/>
    </source>
</evidence>
<sequence length="59" mass="6923">MEYIYLLILPIIGVLWFLNLASFLKNLHRNESTHNQTMIGALLTFLFVFLYMYGFLGAH</sequence>
<keyword evidence="1" id="KW-1133">Transmembrane helix</keyword>
<dbReference type="Proteomes" id="UP000501421">
    <property type="component" value="Chromosome"/>
</dbReference>
<keyword evidence="3" id="KW-1185">Reference proteome</keyword>
<protein>
    <submittedName>
        <fullName evidence="2">Uncharacterized protein</fullName>
    </submittedName>
</protein>
<name>A0A679FPC6_9BACL</name>
<keyword evidence="1" id="KW-0812">Transmembrane</keyword>
<dbReference type="EMBL" id="AP022557">
    <property type="protein sequence ID" value="BBW95676.1"/>
    <property type="molecule type" value="Genomic_DNA"/>
</dbReference>
<evidence type="ECO:0000313" key="2">
    <source>
        <dbReference type="EMBL" id="BBW95676.1"/>
    </source>
</evidence>
<feature type="transmembrane region" description="Helical" evidence="1">
    <location>
        <begin position="6"/>
        <end position="24"/>
    </location>
</feature>
<organism evidence="2 3">
    <name type="scientific">Geobacillus subterraneus</name>
    <dbReference type="NCBI Taxonomy" id="129338"/>
    <lineage>
        <taxon>Bacteria</taxon>
        <taxon>Bacillati</taxon>
        <taxon>Bacillota</taxon>
        <taxon>Bacilli</taxon>
        <taxon>Bacillales</taxon>
        <taxon>Anoxybacillaceae</taxon>
        <taxon>Geobacillus</taxon>
    </lineage>
</organism>
<evidence type="ECO:0000256" key="1">
    <source>
        <dbReference type="SAM" id="Phobius"/>
    </source>
</evidence>
<dbReference type="AlphaFoldDB" id="A0A679FPC6"/>
<feature type="transmembrane region" description="Helical" evidence="1">
    <location>
        <begin position="36"/>
        <end position="56"/>
    </location>
</feature>
<accession>A0A679FPC6</accession>
<keyword evidence="1" id="KW-0472">Membrane</keyword>
<reference evidence="3" key="1">
    <citation type="journal article" date="2020" name="Microbiol. Resour. Announc.">
        <title>Complete Genome Sequence of Geobacillus sp. Strain E55-1, Isolated from Mine Geyser in Japan.</title>
        <authorList>
            <person name="Miyazaki K."/>
            <person name="Hase E."/>
            <person name="Tokito N."/>
        </authorList>
    </citation>
    <scope>NUCLEOTIDE SEQUENCE [LARGE SCALE GENOMIC DNA]</scope>
    <source>
        <strain evidence="3">E55-1</strain>
    </source>
</reference>